<dbReference type="RefSeq" id="WP_006283055.1">
    <property type="nucleotide sequence ID" value="NZ_BPTR01000001.1"/>
</dbReference>
<dbReference type="EMBL" id="NPJF01000067">
    <property type="protein sequence ID" value="OYP53166.1"/>
    <property type="molecule type" value="Genomic_DNA"/>
</dbReference>
<comment type="caution">
    <text evidence="1">The sequence shown here is derived from an EMBL/GenBank/DDBJ whole genome shotgun (WGS) entry which is preliminary data.</text>
</comment>
<keyword evidence="3" id="KW-1185">Reference proteome</keyword>
<dbReference type="EMBL" id="BPTR01000001">
    <property type="protein sequence ID" value="GJG26385.1"/>
    <property type="molecule type" value="Genomic_DNA"/>
</dbReference>
<name>A0AA37HZU4_SEGBR</name>
<organism evidence="1 4">
    <name type="scientific">Segatella bryantii</name>
    <name type="common">Prevotella bryantii</name>
    <dbReference type="NCBI Taxonomy" id="77095"/>
    <lineage>
        <taxon>Bacteria</taxon>
        <taxon>Pseudomonadati</taxon>
        <taxon>Bacteroidota</taxon>
        <taxon>Bacteroidia</taxon>
        <taxon>Bacteroidales</taxon>
        <taxon>Prevotellaceae</taxon>
        <taxon>Segatella</taxon>
    </lineage>
</organism>
<dbReference type="Proteomes" id="UP000216189">
    <property type="component" value="Unassembled WGS sequence"/>
</dbReference>
<dbReference type="AlphaFoldDB" id="A0AA37HZU4"/>
<evidence type="ECO:0000313" key="3">
    <source>
        <dbReference type="Proteomes" id="UP000216189"/>
    </source>
</evidence>
<dbReference type="GeneID" id="72480583"/>
<evidence type="ECO:0000313" key="4">
    <source>
        <dbReference type="Proteomes" id="UP000887043"/>
    </source>
</evidence>
<dbReference type="Proteomes" id="UP000887043">
    <property type="component" value="Unassembled WGS sequence"/>
</dbReference>
<sequence length="206" mass="23491">MNAEQTNNIKLSENIIIADADYIDYVAFQLSVQFERMIGRRIPPADLSQWIVNIALDGGLRQDGTKHETQVILIHEKDKNKLDNYVPSDYEKELNGQAFEDPQFGEFLINAFSVENIVSKDEYICDLIKTIVEHEEVKRIMIIPNGEQGDTYDIIRQVLRPVDNNQRITVFAMQPMAGGNFRQEILGYSLLNALGIKADEIPGNNY</sequence>
<gene>
    <name evidence="2" type="ORF">CIK91_13260</name>
    <name evidence="1" type="ORF">PRRU23_00850</name>
</gene>
<accession>A0AA37HZU4</accession>
<evidence type="ECO:0000313" key="2">
    <source>
        <dbReference type="EMBL" id="OYP53166.1"/>
    </source>
</evidence>
<dbReference type="InterPro" id="IPR046729">
    <property type="entry name" value="DUF6621"/>
</dbReference>
<proteinExistence type="predicted"/>
<reference evidence="1" key="2">
    <citation type="submission" date="2021-08" db="EMBL/GenBank/DDBJ databases">
        <title>Prevotella lacticifex sp. nov., isolated from rumen of cow.</title>
        <authorList>
            <person name="Shinkai T."/>
            <person name="Ikeyama N."/>
            <person name="Kumagai M."/>
            <person name="Ohmori H."/>
            <person name="Sakamoto M."/>
            <person name="Ohkuma M."/>
            <person name="Mitsumori M."/>
        </authorList>
    </citation>
    <scope>NUCLEOTIDE SEQUENCE</scope>
    <source>
        <strain evidence="1">DSM 11371</strain>
    </source>
</reference>
<protein>
    <submittedName>
        <fullName evidence="1">Uncharacterized protein</fullName>
    </submittedName>
</protein>
<evidence type="ECO:0000313" key="1">
    <source>
        <dbReference type="EMBL" id="GJG26385.1"/>
    </source>
</evidence>
<reference evidence="2 3" key="1">
    <citation type="submission" date="2017-08" db="EMBL/GenBank/DDBJ databases">
        <title>Comparative genomics of non-oral Prevotella species.</title>
        <authorList>
            <person name="Accetto T."/>
            <person name="Nograsek B."/>
            <person name="Avgustin G."/>
        </authorList>
    </citation>
    <scope>NUCLEOTIDE SEQUENCE [LARGE SCALE GENOMIC DNA]</scope>
    <source>
        <strain evidence="2 3">TC1-1</strain>
    </source>
</reference>
<dbReference type="Pfam" id="PF20326">
    <property type="entry name" value="DUF6621"/>
    <property type="match status" value="1"/>
</dbReference>